<dbReference type="SUPFAM" id="SSF48334">
    <property type="entry name" value="DNA repair protein MutS, domain III"/>
    <property type="match status" value="1"/>
</dbReference>
<evidence type="ECO:0000256" key="3">
    <source>
        <dbReference type="ARBA" id="ARBA00023125"/>
    </source>
</evidence>
<dbReference type="Proteomes" id="UP000621516">
    <property type="component" value="Unassembled WGS sequence"/>
</dbReference>
<dbReference type="PANTHER" id="PTHR48466">
    <property type="entry name" value="OS10G0509000 PROTEIN-RELATED"/>
    <property type="match status" value="1"/>
</dbReference>
<dbReference type="AlphaFoldDB" id="A0A8J6UBU9"/>
<evidence type="ECO:0000256" key="4">
    <source>
        <dbReference type="SAM" id="Coils"/>
    </source>
</evidence>
<organism evidence="7 8">
    <name type="scientific">Aestuariibaculum marinum</name>
    <dbReference type="NCBI Taxonomy" id="2683592"/>
    <lineage>
        <taxon>Bacteria</taxon>
        <taxon>Pseudomonadati</taxon>
        <taxon>Bacteroidota</taxon>
        <taxon>Flavobacteriia</taxon>
        <taxon>Flavobacteriales</taxon>
        <taxon>Flavobacteriaceae</taxon>
    </lineage>
</organism>
<dbReference type="PIRSF" id="PIRSF005814">
    <property type="entry name" value="MutS_YshD"/>
    <property type="match status" value="1"/>
</dbReference>
<dbReference type="InterPro" id="IPR000432">
    <property type="entry name" value="DNA_mismatch_repair_MutS_C"/>
</dbReference>
<dbReference type="GO" id="GO:0006298">
    <property type="term" value="P:mismatch repair"/>
    <property type="evidence" value="ECO:0007669"/>
    <property type="project" value="InterPro"/>
</dbReference>
<dbReference type="RefSeq" id="WP_188223814.1">
    <property type="nucleotide sequence ID" value="NZ_JACVXD010000005.1"/>
</dbReference>
<dbReference type="GO" id="GO:0004519">
    <property type="term" value="F:endonuclease activity"/>
    <property type="evidence" value="ECO:0007669"/>
    <property type="project" value="InterPro"/>
</dbReference>
<dbReference type="GO" id="GO:0005524">
    <property type="term" value="F:ATP binding"/>
    <property type="evidence" value="ECO:0007669"/>
    <property type="project" value="UniProtKB-KW"/>
</dbReference>
<feature type="coiled-coil region" evidence="4">
    <location>
        <begin position="626"/>
        <end position="662"/>
    </location>
</feature>
<keyword evidence="2" id="KW-0067">ATP-binding</keyword>
<dbReference type="PANTHER" id="PTHR48466:SF2">
    <property type="entry name" value="OS10G0509000 PROTEIN"/>
    <property type="match status" value="1"/>
</dbReference>
<evidence type="ECO:0000259" key="5">
    <source>
        <dbReference type="SMART" id="SM00533"/>
    </source>
</evidence>
<dbReference type="SMART" id="SM00534">
    <property type="entry name" value="MUTSac"/>
    <property type="match status" value="1"/>
</dbReference>
<keyword evidence="4" id="KW-0175">Coiled coil</keyword>
<feature type="domain" description="DNA mismatch repair proteins mutS family" evidence="6">
    <location>
        <begin position="335"/>
        <end position="520"/>
    </location>
</feature>
<protein>
    <submittedName>
        <fullName evidence="7">DNA mismatch repair protein MutS</fullName>
    </submittedName>
</protein>
<dbReference type="GO" id="GO:0030983">
    <property type="term" value="F:mismatched DNA binding"/>
    <property type="evidence" value="ECO:0007669"/>
    <property type="project" value="InterPro"/>
</dbReference>
<dbReference type="NCBIfam" id="TIGR01069">
    <property type="entry name" value="mutS2"/>
    <property type="match status" value="1"/>
</dbReference>
<sequence>MINIHNKTLQDLEFPTVLQQVSEHCITPLGNERALEIAPYRNKTELLNSLQLTYEYVSSFANDNRIPNHSFDTISKEIKLLNIENTFLEVHSLKKIAAISTTSNEIVLFLKKFEEYYPQLHEYASHIEVTKIIIDKINAIIDRFGDIKDNASDKLYDLRQSINKVKGQINSSFATALNTYHGLEYLDDIRESVLENRRVLAVKAMYRRKVKGTILGSSKTGSIVYMEPEATLKYSRELNNLEYEEKEEITRILKEVTEYIRPFNELFAKYQEFLITIDVISAKAKYAQSLNAILPEITEDRSMFLREAYHPLLYLNNLKKKAKTFPQTVELKQDSRIIVISGPNAGGKSITLKTVGLLQVMLQSGMLIPVHERSKACLFDRVMSDIGDNQSIENHLSTYSYRLKQMNYFLRKCNKNTLFLIDEFGTGSDPELGGALAETFLEEFYHREAFGIITTHYSNLKILANELPNMLNANMLFDERTLEPLFKLVIGQAGSSFTFEVAQKNGIPFGLINRAKKKIERSKVRFDATIAKLQKERSKLEKTGQSLKLNEKKKIEEADKLEEINTRIQKKLESYQELYDSNQRLIYLGQKVDDLADKYFNNKQKRALMDELFKLVQVENSKRKKVNKKEKQKIKAKENRVKKEVEKKVEVIREKKKEAKQKAIEAPKPKPILTIGDRVRLEDGRAVGTIDKIEKNKAVVNYGIFTTNVSLDQLELVERVK</sequence>
<gene>
    <name evidence="7" type="ORF">ICJ85_10865</name>
</gene>
<dbReference type="InterPro" id="IPR045076">
    <property type="entry name" value="MutS"/>
</dbReference>
<reference evidence="7 8" key="1">
    <citation type="journal article" date="2018" name="J. Microbiol.">
        <title>Aestuariibaculum marinum sp. nov., a marine bacterium isolated from seawater in South Korea.</title>
        <authorList>
            <person name="Choi J."/>
            <person name="Lee D."/>
            <person name="Jang J.H."/>
            <person name="Cha S."/>
            <person name="Seo T."/>
        </authorList>
    </citation>
    <scope>NUCLEOTIDE SEQUENCE [LARGE SCALE GENOMIC DNA]</scope>
    <source>
        <strain evidence="7 8">IP7</strain>
    </source>
</reference>
<dbReference type="InterPro" id="IPR036187">
    <property type="entry name" value="DNA_mismatch_repair_MutS_sf"/>
</dbReference>
<dbReference type="GO" id="GO:0045910">
    <property type="term" value="P:negative regulation of DNA recombination"/>
    <property type="evidence" value="ECO:0007669"/>
    <property type="project" value="InterPro"/>
</dbReference>
<keyword evidence="3" id="KW-0238">DNA-binding</keyword>
<evidence type="ECO:0000259" key="6">
    <source>
        <dbReference type="SMART" id="SM00534"/>
    </source>
</evidence>
<dbReference type="SUPFAM" id="SSF52540">
    <property type="entry name" value="P-loop containing nucleoside triphosphate hydrolases"/>
    <property type="match status" value="1"/>
</dbReference>
<dbReference type="InterPro" id="IPR007696">
    <property type="entry name" value="DNA_mismatch_repair_MutS_core"/>
</dbReference>
<feature type="coiled-coil region" evidence="4">
    <location>
        <begin position="516"/>
        <end position="578"/>
    </location>
</feature>
<dbReference type="Gene3D" id="3.40.50.300">
    <property type="entry name" value="P-loop containing nucleotide triphosphate hydrolases"/>
    <property type="match status" value="1"/>
</dbReference>
<dbReference type="GO" id="GO:0140664">
    <property type="term" value="F:ATP-dependent DNA damage sensor activity"/>
    <property type="evidence" value="ECO:0007669"/>
    <property type="project" value="InterPro"/>
</dbReference>
<comment type="caution">
    <text evidence="7">The sequence shown here is derived from an EMBL/GenBank/DDBJ whole genome shotgun (WGS) entry which is preliminary data.</text>
</comment>
<dbReference type="Pfam" id="PF00488">
    <property type="entry name" value="MutS_V"/>
    <property type="match status" value="1"/>
</dbReference>
<evidence type="ECO:0000313" key="8">
    <source>
        <dbReference type="Proteomes" id="UP000621516"/>
    </source>
</evidence>
<evidence type="ECO:0000256" key="1">
    <source>
        <dbReference type="ARBA" id="ARBA00022741"/>
    </source>
</evidence>
<name>A0A8J6UBU9_9FLAO</name>
<accession>A0A8J6UBU9</accession>
<evidence type="ECO:0000256" key="2">
    <source>
        <dbReference type="ARBA" id="ARBA00022840"/>
    </source>
</evidence>
<keyword evidence="8" id="KW-1185">Reference proteome</keyword>
<dbReference type="GO" id="GO:0016887">
    <property type="term" value="F:ATP hydrolysis activity"/>
    <property type="evidence" value="ECO:0007669"/>
    <property type="project" value="InterPro"/>
</dbReference>
<dbReference type="InterPro" id="IPR027417">
    <property type="entry name" value="P-loop_NTPase"/>
</dbReference>
<dbReference type="InterPro" id="IPR005747">
    <property type="entry name" value="MutS2"/>
</dbReference>
<dbReference type="EMBL" id="JACVXD010000005">
    <property type="protein sequence ID" value="MBD0824518.1"/>
    <property type="molecule type" value="Genomic_DNA"/>
</dbReference>
<feature type="domain" description="DNA mismatch repair protein MutS core" evidence="5">
    <location>
        <begin position="12"/>
        <end position="316"/>
    </location>
</feature>
<proteinExistence type="predicted"/>
<evidence type="ECO:0000313" key="7">
    <source>
        <dbReference type="EMBL" id="MBD0824518.1"/>
    </source>
</evidence>
<dbReference type="SMART" id="SM00533">
    <property type="entry name" value="MUTSd"/>
    <property type="match status" value="1"/>
</dbReference>
<keyword evidence="1" id="KW-0547">Nucleotide-binding</keyword>